<accession>A0A8R1UZ25</accession>
<keyword evidence="2" id="KW-0812">Transmembrane</keyword>
<sequence length="262" mass="29033">MAAEMVTLSGWLILLSSVFPGTWSVTEIRVGMIVAENVEPTAIGYSTSGGAIAVALDRIRNESLLNGYNFTFFVETVDCAAPKTVGALIDFIKEKNVHAVIGPPCGGLYAGTMSTAYNLLMFMWGYTFFSELTSDDRFPYVSTITATSLSLGYGFLKLAEYFNWDRIAILYSRDSVGYCDSITAINDKNTYQTKLAYKAVLDESANSTYYARMQSVKERARIIVVCFPTGPLKRRFFARAVQLGMATNEYVYVMLEVKSIGF</sequence>
<evidence type="ECO:0000256" key="2">
    <source>
        <dbReference type="ARBA" id="ARBA00022692"/>
    </source>
</evidence>
<evidence type="ECO:0000256" key="4">
    <source>
        <dbReference type="ARBA" id="ARBA00023136"/>
    </source>
</evidence>
<proteinExistence type="predicted"/>
<keyword evidence="4" id="KW-0472">Membrane</keyword>
<protein>
    <submittedName>
        <fullName evidence="6">ANF_receptor domain-containing protein</fullName>
    </submittedName>
</protein>
<dbReference type="EnsemblMetazoa" id="PPA42408.1">
    <property type="protein sequence ID" value="PPA42408.1"/>
    <property type="gene ID" value="WBGene00280777"/>
</dbReference>
<dbReference type="GO" id="GO:0016020">
    <property type="term" value="C:membrane"/>
    <property type="evidence" value="ECO:0007669"/>
    <property type="project" value="UniProtKB-SubCell"/>
</dbReference>
<dbReference type="AlphaFoldDB" id="A0A2A6D375"/>
<comment type="subcellular location">
    <subcellularLocation>
        <location evidence="1">Membrane</location>
    </subcellularLocation>
</comment>
<dbReference type="OrthoDB" id="5855204at2759"/>
<dbReference type="PANTHER" id="PTHR44755:SF8">
    <property type="entry name" value="RECEPTOR LIGAND BINDING REGION DOMAIN-CONTAINING PROTEIN"/>
    <property type="match status" value="1"/>
</dbReference>
<dbReference type="InterPro" id="IPR028082">
    <property type="entry name" value="Peripla_BP_I"/>
</dbReference>
<keyword evidence="3" id="KW-1133">Transmembrane helix</keyword>
<name>A0A2A6D375_PRIPA</name>
<evidence type="ECO:0000313" key="7">
    <source>
        <dbReference type="Proteomes" id="UP000005239"/>
    </source>
</evidence>
<dbReference type="SUPFAM" id="SSF53822">
    <property type="entry name" value="Periplasmic binding protein-like I"/>
    <property type="match status" value="1"/>
</dbReference>
<dbReference type="Gene3D" id="3.40.50.2300">
    <property type="match status" value="2"/>
</dbReference>
<dbReference type="PANTHER" id="PTHR44755">
    <property type="entry name" value="NATRIURETIC PEPTIDE RECEPTOR 3-RELATED"/>
    <property type="match status" value="1"/>
</dbReference>
<accession>A0A2A6D375</accession>
<organism evidence="6 7">
    <name type="scientific">Pristionchus pacificus</name>
    <name type="common">Parasitic nematode worm</name>
    <dbReference type="NCBI Taxonomy" id="54126"/>
    <lineage>
        <taxon>Eukaryota</taxon>
        <taxon>Metazoa</taxon>
        <taxon>Ecdysozoa</taxon>
        <taxon>Nematoda</taxon>
        <taxon>Chromadorea</taxon>
        <taxon>Rhabditida</taxon>
        <taxon>Rhabditina</taxon>
        <taxon>Diplogasteromorpha</taxon>
        <taxon>Diplogasteroidea</taxon>
        <taxon>Neodiplogasteridae</taxon>
        <taxon>Pristionchus</taxon>
    </lineage>
</organism>
<evidence type="ECO:0000259" key="5">
    <source>
        <dbReference type="Pfam" id="PF01094"/>
    </source>
</evidence>
<gene>
    <name evidence="6" type="primary">WBGene00280777</name>
</gene>
<feature type="domain" description="Receptor ligand binding region" evidence="5">
    <location>
        <begin position="49"/>
        <end position="254"/>
    </location>
</feature>
<keyword evidence="7" id="KW-1185">Reference proteome</keyword>
<evidence type="ECO:0000256" key="1">
    <source>
        <dbReference type="ARBA" id="ARBA00004370"/>
    </source>
</evidence>
<dbReference type="InterPro" id="IPR052612">
    <property type="entry name" value="ANP_Clearance_Receptor"/>
</dbReference>
<dbReference type="Proteomes" id="UP000005239">
    <property type="component" value="Unassembled WGS sequence"/>
</dbReference>
<evidence type="ECO:0000256" key="3">
    <source>
        <dbReference type="ARBA" id="ARBA00022989"/>
    </source>
</evidence>
<reference evidence="6" key="2">
    <citation type="submission" date="2022-06" db="UniProtKB">
        <authorList>
            <consortium name="EnsemblMetazoa"/>
        </authorList>
    </citation>
    <scope>IDENTIFICATION</scope>
    <source>
        <strain evidence="6">PS312</strain>
    </source>
</reference>
<evidence type="ECO:0000313" key="6">
    <source>
        <dbReference type="EnsemblMetazoa" id="PPA42408.1"/>
    </source>
</evidence>
<dbReference type="Pfam" id="PF01094">
    <property type="entry name" value="ANF_receptor"/>
    <property type="match status" value="1"/>
</dbReference>
<reference evidence="7" key="1">
    <citation type="journal article" date="2008" name="Nat. Genet.">
        <title>The Pristionchus pacificus genome provides a unique perspective on nematode lifestyle and parasitism.</title>
        <authorList>
            <person name="Dieterich C."/>
            <person name="Clifton S.W."/>
            <person name="Schuster L.N."/>
            <person name="Chinwalla A."/>
            <person name="Delehaunty K."/>
            <person name="Dinkelacker I."/>
            <person name="Fulton L."/>
            <person name="Fulton R."/>
            <person name="Godfrey J."/>
            <person name="Minx P."/>
            <person name="Mitreva M."/>
            <person name="Roeseler W."/>
            <person name="Tian H."/>
            <person name="Witte H."/>
            <person name="Yang S.P."/>
            <person name="Wilson R.K."/>
            <person name="Sommer R.J."/>
        </authorList>
    </citation>
    <scope>NUCLEOTIDE SEQUENCE [LARGE SCALE GENOMIC DNA]</scope>
    <source>
        <strain evidence="7">PS312</strain>
    </source>
</reference>
<dbReference type="InterPro" id="IPR001828">
    <property type="entry name" value="ANF_lig-bd_rcpt"/>
</dbReference>
<dbReference type="CDD" id="cd06352">
    <property type="entry name" value="PBP1_NPR_GC-like"/>
    <property type="match status" value="1"/>
</dbReference>